<reference evidence="1" key="2">
    <citation type="journal article" date="2011" name="Microb. Ecol.">
        <title>Taxonomic and Functional Metagenomic Profiling of the Microbial Community in the Anoxic Sediment of a Sub-saline Shallow Lake (Laguna de Carrizo, Central Spain).</title>
        <authorList>
            <person name="Ferrer M."/>
            <person name="Guazzaroni M.E."/>
            <person name="Richter M."/>
            <person name="Garcia-Salamanca A."/>
            <person name="Yarza P."/>
            <person name="Suarez-Suarez A."/>
            <person name="Solano J."/>
            <person name="Alcaide M."/>
            <person name="van Dillewijn P."/>
            <person name="Molina-Henares M.A."/>
            <person name="Lopez-Cortes N."/>
            <person name="Al-Ramahi Y."/>
            <person name="Guerrero C."/>
            <person name="Acosta A."/>
            <person name="de Eugenio L.I."/>
            <person name="Martinez V."/>
            <person name="Marques S."/>
            <person name="Rojo F."/>
            <person name="Santero E."/>
            <person name="Genilloud O."/>
            <person name="Perez-Perez J."/>
            <person name="Rossello-Mora R."/>
            <person name="Ramos J.L."/>
        </authorList>
    </citation>
    <scope>NUCLEOTIDE SEQUENCE</scope>
</reference>
<dbReference type="CDD" id="cd07040">
    <property type="entry name" value="HP"/>
    <property type="match status" value="1"/>
</dbReference>
<dbReference type="Pfam" id="PF00300">
    <property type="entry name" value="His_Phos_1"/>
    <property type="match status" value="1"/>
</dbReference>
<protein>
    <submittedName>
        <fullName evidence="1">Protein containing Phosphoglycerate mutase // Nucleotidyltransferase</fullName>
    </submittedName>
</protein>
<dbReference type="SUPFAM" id="SSF81301">
    <property type="entry name" value="Nucleotidyltransferase"/>
    <property type="match status" value="1"/>
</dbReference>
<comment type="caution">
    <text evidence="1">The sequence shown here is derived from an EMBL/GenBank/DDBJ whole genome shotgun (WGS) entry which is preliminary data.</text>
</comment>
<dbReference type="EMBL" id="ADZX01000636">
    <property type="protein sequence ID" value="EFK95845.1"/>
    <property type="molecule type" value="Genomic_DNA"/>
</dbReference>
<gene>
    <name evidence="1" type="ORF">LDC_2131</name>
</gene>
<evidence type="ECO:0000313" key="1">
    <source>
        <dbReference type="EMBL" id="EFK95845.1"/>
    </source>
</evidence>
<proteinExistence type="predicted"/>
<dbReference type="AlphaFoldDB" id="D9PKR2"/>
<sequence length="328" mass="36574">MKRLIIARHGEYDHEMNLSTYGKEQMRKLAQTLIPYATEGTLCVLSSTAPRAIQSAEVLGQALHTEPETYESLWSETDRPTQLNAVLALIGEHENCDTLIIVTHLEYTEELPQYFAREVLGTSHPFVSLKKGEMVEINCQTPVNESGEGNRVTIDTLLGDGAEEHSYETGIGRVSAENYVRQLKEYANERLLGVYLFGSVVTQGYGRDLDIVVETSDDVFLQFASQCIGTLDGFHPIEKVLLPEYSMYWDYYSPALARLQYALSALGISDVQMSELATIVPEEKVDIVCLPVGWNKKGNHVYNLLEENFGLGGDSKLLTNIAHSCVKT</sequence>
<dbReference type="InterPro" id="IPR029033">
    <property type="entry name" value="His_PPase_superfam"/>
</dbReference>
<name>D9PKR2_9ZZZZ</name>
<dbReference type="GO" id="GO:0016740">
    <property type="term" value="F:transferase activity"/>
    <property type="evidence" value="ECO:0007669"/>
    <property type="project" value="UniProtKB-KW"/>
</dbReference>
<dbReference type="InterPro" id="IPR013078">
    <property type="entry name" value="His_Pase_superF_clade-1"/>
</dbReference>
<reference evidence="1" key="1">
    <citation type="submission" date="2010-07" db="EMBL/GenBank/DDBJ databases">
        <authorList>
            <consortium name="CONSOLIDER consortium CSD2007-00005"/>
            <person name="Guazzaroni M.-E."/>
            <person name="Richter M."/>
            <person name="Garcia-Salamanca A."/>
            <person name="Yarza P."/>
            <person name="Ferrer M."/>
        </authorList>
    </citation>
    <scope>NUCLEOTIDE SEQUENCE</scope>
</reference>
<organism evidence="1">
    <name type="scientific">sediment metagenome</name>
    <dbReference type="NCBI Taxonomy" id="749907"/>
    <lineage>
        <taxon>unclassified sequences</taxon>
        <taxon>metagenomes</taxon>
        <taxon>ecological metagenomes</taxon>
    </lineage>
</organism>
<dbReference type="InterPro" id="IPR043519">
    <property type="entry name" value="NT_sf"/>
</dbReference>
<accession>D9PKR2</accession>
<dbReference type="CDD" id="cd05403">
    <property type="entry name" value="NT_KNTase_like"/>
    <property type="match status" value="1"/>
</dbReference>
<dbReference type="SUPFAM" id="SSF53254">
    <property type="entry name" value="Phosphoglycerate mutase-like"/>
    <property type="match status" value="1"/>
</dbReference>
<keyword evidence="1" id="KW-0808">Transferase</keyword>
<dbReference type="Gene3D" id="3.40.50.1240">
    <property type="entry name" value="Phosphoglycerate mutase-like"/>
    <property type="match status" value="1"/>
</dbReference>